<dbReference type="RefSeq" id="WP_211906735.1">
    <property type="nucleotide sequence ID" value="NZ_CP046674.1"/>
</dbReference>
<accession>A0ABX7ZST5</accession>
<name>A0ABX7ZST5_9RALS</name>
<evidence type="ECO:0000313" key="1">
    <source>
        <dbReference type="EMBL" id="QUP58515.1"/>
    </source>
</evidence>
<organism evidence="1 2">
    <name type="scientific">Ralstonia nicotianae</name>
    <dbReference type="NCBI Taxonomy" id="3037696"/>
    <lineage>
        <taxon>Bacteria</taxon>
        <taxon>Pseudomonadati</taxon>
        <taxon>Pseudomonadota</taxon>
        <taxon>Betaproteobacteria</taxon>
        <taxon>Burkholderiales</taxon>
        <taxon>Burkholderiaceae</taxon>
        <taxon>Ralstonia</taxon>
        <taxon>Ralstonia solanacearum species complex</taxon>
    </lineage>
</organism>
<reference evidence="2" key="1">
    <citation type="submission" date="2019-12" db="EMBL/GenBank/DDBJ databases">
        <title>Whole-genome sequence of tobacco pathogen Ralstonia pseudosolanacearum strain RS, originating from Yunnan province of China.</title>
        <authorList>
            <person name="Lu C.-H."/>
        </authorList>
    </citation>
    <scope>NUCLEOTIDE SEQUENCE [LARGE SCALE GENOMIC DNA]</scope>
    <source>
        <strain evidence="2">RS</strain>
    </source>
</reference>
<keyword evidence="2" id="KW-1185">Reference proteome</keyword>
<evidence type="ECO:0000313" key="2">
    <source>
        <dbReference type="Proteomes" id="UP000680989"/>
    </source>
</evidence>
<proteinExistence type="predicted"/>
<sequence length="311" mass="32747">MAYTKADYQAQIAAAISNYPTAAQFFQARDPRLLASLDAMATMLAMKSAEQDVQAMEPFTKARDLTVLADAAAKGVLPFGQSGTATVTIANPSTTTPLPVLTGRPLYDTQGNSYVVTAGATVAPGASGTVTAVQQEQTSFQHTVGVVSAFYQIPVPQAPTGKYITWVELTDANSNVFEYLPDFVNVAVGQRTYNIESDETGALFLVLGADGIAGYQPVAGEVFTVTTTLCSGQISLAAGSPFAFQYTNSTVEQGAKLSLAAVTASGAAPMDVSTLRAVCSYPSLYDKNAAASALMWCWVVFQRPVRESKNL</sequence>
<gene>
    <name evidence="1" type="ORF">GO999_08035</name>
</gene>
<protein>
    <submittedName>
        <fullName evidence="1">Uncharacterized protein</fullName>
    </submittedName>
</protein>
<dbReference type="EMBL" id="CP046674">
    <property type="protein sequence ID" value="QUP58515.1"/>
    <property type="molecule type" value="Genomic_DNA"/>
</dbReference>
<dbReference type="Proteomes" id="UP000680989">
    <property type="component" value="Chromosome"/>
</dbReference>